<feature type="compositionally biased region" description="Polar residues" evidence="1">
    <location>
        <begin position="236"/>
        <end position="248"/>
    </location>
</feature>
<gene>
    <name evidence="2" type="ORF">CXB51_024172</name>
</gene>
<dbReference type="OrthoDB" id="10365884at2759"/>
<accession>A0A8J5Z6N6</accession>
<feature type="region of interest" description="Disordered" evidence="1">
    <location>
        <begin position="225"/>
        <end position="248"/>
    </location>
</feature>
<proteinExistence type="predicted"/>
<sequence length="284" mass="31073">MSNRSLRLGDKRSRRSLKARLGPIFTVCLSMLKVGQHVAPEAARNRPRRPSHAGAAEAKKYLGNPTASSNVSAQVKGKEILGGPPLGFPRKEFIDVPHPLLVTSHTSSPRSHSGWFQGRFYKLDCPRFDGSDFRAGGQNSSNALLLREYLTHKERFDPSMFKDPMSELVTMKEQGPQILVEGFHNAKQVECILSNSPRKVLFNGSSPLARFRFAATPPTVSNKLVAPSHNGAPVQPVTTSSSCSNASRVPSKGISPALIAERKQKGLCFWCGAKYHIGRKCVKA</sequence>
<keyword evidence="3" id="KW-1185">Reference proteome</keyword>
<dbReference type="Proteomes" id="UP000701853">
    <property type="component" value="Chromosome 9"/>
</dbReference>
<evidence type="ECO:0000313" key="3">
    <source>
        <dbReference type="Proteomes" id="UP000701853"/>
    </source>
</evidence>
<protein>
    <submittedName>
        <fullName evidence="2">Uncharacterized protein</fullName>
    </submittedName>
</protein>
<name>A0A8J5Z6N6_9ROSI</name>
<comment type="caution">
    <text evidence="2">The sequence shown here is derived from an EMBL/GenBank/DDBJ whole genome shotgun (WGS) entry which is preliminary data.</text>
</comment>
<dbReference type="AlphaFoldDB" id="A0A8J5Z6N6"/>
<evidence type="ECO:0000256" key="1">
    <source>
        <dbReference type="SAM" id="MobiDB-lite"/>
    </source>
</evidence>
<reference evidence="2 3" key="1">
    <citation type="journal article" date="2021" name="bioRxiv">
        <title>The Gossypium anomalum genome as a resource for cotton improvement and evolutionary analysis of hybrid incompatibility.</title>
        <authorList>
            <person name="Grover C.E."/>
            <person name="Yuan D."/>
            <person name="Arick M.A."/>
            <person name="Miller E.R."/>
            <person name="Hu G."/>
            <person name="Peterson D.G."/>
            <person name="Wendel J.F."/>
            <person name="Udall J.A."/>
        </authorList>
    </citation>
    <scope>NUCLEOTIDE SEQUENCE [LARGE SCALE GENOMIC DNA]</scope>
    <source>
        <strain evidence="2">JFW-Udall</strain>
        <tissue evidence="2">Leaf</tissue>
    </source>
</reference>
<evidence type="ECO:0000313" key="2">
    <source>
        <dbReference type="EMBL" id="KAG8482659.1"/>
    </source>
</evidence>
<organism evidence="2 3">
    <name type="scientific">Gossypium anomalum</name>
    <dbReference type="NCBI Taxonomy" id="47600"/>
    <lineage>
        <taxon>Eukaryota</taxon>
        <taxon>Viridiplantae</taxon>
        <taxon>Streptophyta</taxon>
        <taxon>Embryophyta</taxon>
        <taxon>Tracheophyta</taxon>
        <taxon>Spermatophyta</taxon>
        <taxon>Magnoliopsida</taxon>
        <taxon>eudicotyledons</taxon>
        <taxon>Gunneridae</taxon>
        <taxon>Pentapetalae</taxon>
        <taxon>rosids</taxon>
        <taxon>malvids</taxon>
        <taxon>Malvales</taxon>
        <taxon>Malvaceae</taxon>
        <taxon>Malvoideae</taxon>
        <taxon>Gossypium</taxon>
    </lineage>
</organism>
<dbReference type="EMBL" id="JAHUZN010000009">
    <property type="protein sequence ID" value="KAG8482659.1"/>
    <property type="molecule type" value="Genomic_DNA"/>
</dbReference>